<evidence type="ECO:0000313" key="15">
    <source>
        <dbReference type="EMBL" id="PXF42818.1"/>
    </source>
</evidence>
<keyword evidence="10" id="KW-1133">Transmembrane helix</keyword>
<keyword evidence="9" id="KW-0735">Signal-anchor</keyword>
<feature type="domain" description="Glycosyltransferase 2-like" evidence="14">
    <location>
        <begin position="38"/>
        <end position="169"/>
    </location>
</feature>
<organism evidence="15 16">
    <name type="scientific">Gracilariopsis chorda</name>
    <dbReference type="NCBI Taxonomy" id="448386"/>
    <lineage>
        <taxon>Eukaryota</taxon>
        <taxon>Rhodophyta</taxon>
        <taxon>Florideophyceae</taxon>
        <taxon>Rhodymeniophycidae</taxon>
        <taxon>Gracilariales</taxon>
        <taxon>Gracilariaceae</taxon>
        <taxon>Gracilariopsis</taxon>
    </lineage>
</organism>
<dbReference type="GO" id="GO:0004581">
    <property type="term" value="F:dolichyl-phosphate beta-glucosyltransferase activity"/>
    <property type="evidence" value="ECO:0007669"/>
    <property type="project" value="UniProtKB-EC"/>
</dbReference>
<dbReference type="InterPro" id="IPR001173">
    <property type="entry name" value="Glyco_trans_2-like"/>
</dbReference>
<dbReference type="OrthoDB" id="3784at2759"/>
<gene>
    <name evidence="15" type="ORF">BWQ96_07469</name>
</gene>
<evidence type="ECO:0000313" key="16">
    <source>
        <dbReference type="Proteomes" id="UP000247409"/>
    </source>
</evidence>
<evidence type="ECO:0000256" key="1">
    <source>
        <dbReference type="ARBA" id="ARBA00004389"/>
    </source>
</evidence>
<dbReference type="GO" id="GO:0006487">
    <property type="term" value="P:protein N-linked glycosylation"/>
    <property type="evidence" value="ECO:0007669"/>
    <property type="project" value="TreeGrafter"/>
</dbReference>
<evidence type="ECO:0000256" key="10">
    <source>
        <dbReference type="ARBA" id="ARBA00022989"/>
    </source>
</evidence>
<keyword evidence="11" id="KW-0472">Membrane</keyword>
<keyword evidence="16" id="KW-1185">Reference proteome</keyword>
<evidence type="ECO:0000256" key="11">
    <source>
        <dbReference type="ARBA" id="ARBA00023136"/>
    </source>
</evidence>
<evidence type="ECO:0000256" key="13">
    <source>
        <dbReference type="SAM" id="MobiDB-lite"/>
    </source>
</evidence>
<name>A0A2V3IL91_9FLOR</name>
<dbReference type="GO" id="GO:0005789">
    <property type="term" value="C:endoplasmic reticulum membrane"/>
    <property type="evidence" value="ECO:0007669"/>
    <property type="project" value="UniProtKB-SubCell"/>
</dbReference>
<protein>
    <recommendedName>
        <fullName evidence="4">dolichyl-phosphate beta-glucosyltransferase</fullName>
        <ecNumber evidence="4">2.4.1.117</ecNumber>
    </recommendedName>
</protein>
<evidence type="ECO:0000256" key="5">
    <source>
        <dbReference type="ARBA" id="ARBA00022676"/>
    </source>
</evidence>
<evidence type="ECO:0000259" key="14">
    <source>
        <dbReference type="Pfam" id="PF00535"/>
    </source>
</evidence>
<comment type="caution">
    <text evidence="15">The sequence shown here is derived from an EMBL/GenBank/DDBJ whole genome shotgun (WGS) entry which is preliminary data.</text>
</comment>
<evidence type="ECO:0000256" key="9">
    <source>
        <dbReference type="ARBA" id="ARBA00022968"/>
    </source>
</evidence>
<dbReference type="InterPro" id="IPR029044">
    <property type="entry name" value="Nucleotide-diphossugar_trans"/>
</dbReference>
<sequence>MASNPPHPLSEHTFEDPCNPSKRIPFPSLSDPPTLDLSIIVPAYNEAIRLPSMLDEALNYLSERAKRQTTPPFSYEVLIVDDGSKDDTVVIAQRYAAREGIDHVRVLRLQQNSGKGAAVRQGMLSARGRFLLMADADAATVFADIEKLETCISDPSVHVAIGSRAHLQNGGADKLGRAPLRKFVSLVFNLVVKTIGGVQGLRDTQCGFKLYSRNAARVAFSGQMLRRWAFDVENLYRVQKAGLRVVEVAVNWTEVPGSKLSVIKATVNMLMDMLRMRYMYWTGAWSVTLPTMAPKSTGDG</sequence>
<dbReference type="InterPro" id="IPR035518">
    <property type="entry name" value="DPG_synthase"/>
</dbReference>
<dbReference type="SUPFAM" id="SSF53448">
    <property type="entry name" value="Nucleotide-diphospho-sugar transferases"/>
    <property type="match status" value="1"/>
</dbReference>
<dbReference type="CDD" id="cd04188">
    <property type="entry name" value="DPG_synthase"/>
    <property type="match status" value="1"/>
</dbReference>
<comment type="catalytic activity">
    <reaction evidence="12">
        <text>a di-trans,poly-cis-dolichyl phosphate + UDP-alpha-D-glucose = a di-trans,poly-cis-dolichyl beta-D-glucosyl phosphate + UDP</text>
        <dbReference type="Rhea" id="RHEA:15401"/>
        <dbReference type="Rhea" id="RHEA-COMP:19498"/>
        <dbReference type="Rhea" id="RHEA-COMP:19502"/>
        <dbReference type="ChEBI" id="CHEBI:57525"/>
        <dbReference type="ChEBI" id="CHEBI:57683"/>
        <dbReference type="ChEBI" id="CHEBI:58223"/>
        <dbReference type="ChEBI" id="CHEBI:58885"/>
        <dbReference type="EC" id="2.4.1.117"/>
    </reaction>
    <physiologicalReaction direction="left-to-right" evidence="12">
        <dbReference type="Rhea" id="RHEA:15402"/>
    </physiologicalReaction>
</comment>
<keyword evidence="8" id="KW-0256">Endoplasmic reticulum</keyword>
<evidence type="ECO:0000256" key="8">
    <source>
        <dbReference type="ARBA" id="ARBA00022824"/>
    </source>
</evidence>
<evidence type="ECO:0000256" key="6">
    <source>
        <dbReference type="ARBA" id="ARBA00022679"/>
    </source>
</evidence>
<dbReference type="AlphaFoldDB" id="A0A2V3IL91"/>
<evidence type="ECO:0000256" key="7">
    <source>
        <dbReference type="ARBA" id="ARBA00022692"/>
    </source>
</evidence>
<comment type="pathway">
    <text evidence="2">Protein modification; protein glycosylation.</text>
</comment>
<dbReference type="PANTHER" id="PTHR10859:SF91">
    <property type="entry name" value="DOLICHYL-PHOSPHATE BETA-GLUCOSYLTRANSFERASE"/>
    <property type="match status" value="1"/>
</dbReference>
<evidence type="ECO:0000256" key="2">
    <source>
        <dbReference type="ARBA" id="ARBA00004922"/>
    </source>
</evidence>
<dbReference type="Proteomes" id="UP000247409">
    <property type="component" value="Unassembled WGS sequence"/>
</dbReference>
<dbReference type="EMBL" id="NBIV01000149">
    <property type="protein sequence ID" value="PXF42818.1"/>
    <property type="molecule type" value="Genomic_DNA"/>
</dbReference>
<reference evidence="15 16" key="1">
    <citation type="journal article" date="2018" name="Mol. Biol. Evol.">
        <title>Analysis of the draft genome of the red seaweed Gracilariopsis chorda provides insights into genome size evolution in Rhodophyta.</title>
        <authorList>
            <person name="Lee J."/>
            <person name="Yang E.C."/>
            <person name="Graf L."/>
            <person name="Yang J.H."/>
            <person name="Qiu H."/>
            <person name="Zel Zion U."/>
            <person name="Chan C.X."/>
            <person name="Stephens T.G."/>
            <person name="Weber A.P.M."/>
            <person name="Boo G.H."/>
            <person name="Boo S.M."/>
            <person name="Kim K.M."/>
            <person name="Shin Y."/>
            <person name="Jung M."/>
            <person name="Lee S.J."/>
            <person name="Yim H.S."/>
            <person name="Lee J.H."/>
            <person name="Bhattacharya D."/>
            <person name="Yoon H.S."/>
        </authorList>
    </citation>
    <scope>NUCLEOTIDE SEQUENCE [LARGE SCALE GENOMIC DNA]</scope>
    <source>
        <strain evidence="15 16">SKKU-2015</strain>
        <tissue evidence="15">Whole body</tissue>
    </source>
</reference>
<evidence type="ECO:0000256" key="12">
    <source>
        <dbReference type="ARBA" id="ARBA00045097"/>
    </source>
</evidence>
<comment type="subcellular location">
    <subcellularLocation>
        <location evidence="1">Endoplasmic reticulum membrane</location>
        <topology evidence="1">Single-pass membrane protein</topology>
    </subcellularLocation>
</comment>
<dbReference type="Pfam" id="PF00535">
    <property type="entry name" value="Glycos_transf_2"/>
    <property type="match status" value="1"/>
</dbReference>
<evidence type="ECO:0000256" key="4">
    <source>
        <dbReference type="ARBA" id="ARBA00012583"/>
    </source>
</evidence>
<dbReference type="EC" id="2.4.1.117" evidence="4"/>
<feature type="region of interest" description="Disordered" evidence="13">
    <location>
        <begin position="1"/>
        <end position="29"/>
    </location>
</feature>
<evidence type="ECO:0000256" key="3">
    <source>
        <dbReference type="ARBA" id="ARBA00006739"/>
    </source>
</evidence>
<keyword evidence="5" id="KW-0328">Glycosyltransferase</keyword>
<dbReference type="STRING" id="448386.A0A2V3IL91"/>
<accession>A0A2V3IL91</accession>
<proteinExistence type="inferred from homology"/>
<dbReference type="PANTHER" id="PTHR10859">
    <property type="entry name" value="GLYCOSYL TRANSFERASE"/>
    <property type="match status" value="1"/>
</dbReference>
<keyword evidence="7" id="KW-0812">Transmembrane</keyword>
<dbReference type="Gene3D" id="3.90.550.10">
    <property type="entry name" value="Spore Coat Polysaccharide Biosynthesis Protein SpsA, Chain A"/>
    <property type="match status" value="1"/>
</dbReference>
<comment type="similarity">
    <text evidence="3">Belongs to the glycosyltransferase 2 family.</text>
</comment>
<keyword evidence="6 15" id="KW-0808">Transferase</keyword>